<dbReference type="EC" id="1.3.1.70" evidence="3"/>
<dbReference type="FunFam" id="1.20.120.1630:FF:000009">
    <property type="entry name" value="C-14 sterol reductase"/>
    <property type="match status" value="1"/>
</dbReference>
<feature type="transmembrane region" description="Helical" evidence="21">
    <location>
        <begin position="128"/>
        <end position="147"/>
    </location>
</feature>
<dbReference type="PROSITE" id="PS01018">
    <property type="entry name" value="STEROL_REDUCT_2"/>
    <property type="match status" value="1"/>
</dbReference>
<dbReference type="InterPro" id="IPR018083">
    <property type="entry name" value="Sterol_reductase_CS"/>
</dbReference>
<feature type="compositionally biased region" description="Low complexity" evidence="20">
    <location>
        <begin position="1"/>
        <end position="22"/>
    </location>
</feature>
<dbReference type="Proteomes" id="UP001164286">
    <property type="component" value="Unassembled WGS sequence"/>
</dbReference>
<evidence type="ECO:0000256" key="2">
    <source>
        <dbReference type="ARBA" id="ARBA00005402"/>
    </source>
</evidence>
<evidence type="ECO:0000256" key="6">
    <source>
        <dbReference type="ARBA" id="ARBA00022857"/>
    </source>
</evidence>
<evidence type="ECO:0000256" key="10">
    <source>
        <dbReference type="ARBA" id="ARBA00023011"/>
    </source>
</evidence>
<keyword evidence="4" id="KW-0444">Lipid biosynthesis</keyword>
<protein>
    <recommendedName>
        <fullName evidence="17">Delta(14)-sterol reductase ERG24</fullName>
        <ecNumber evidence="3">1.3.1.70</ecNumber>
    </recommendedName>
    <alternativeName>
        <fullName evidence="19">C-14 sterol reductase ERG24</fullName>
    </alternativeName>
    <alternativeName>
        <fullName evidence="18">Sterol C14-reductase ERG24</fullName>
    </alternativeName>
</protein>
<keyword evidence="9" id="KW-0560">Oxidoreductase</keyword>
<feature type="transmembrane region" description="Helical" evidence="21">
    <location>
        <begin position="66"/>
        <end position="89"/>
    </location>
</feature>
<evidence type="ECO:0000256" key="15">
    <source>
        <dbReference type="ARBA" id="ARBA00052254"/>
    </source>
</evidence>
<accession>A0AA38HHI1</accession>
<evidence type="ECO:0000256" key="7">
    <source>
        <dbReference type="ARBA" id="ARBA00022955"/>
    </source>
</evidence>
<feature type="transmembrane region" description="Helical" evidence="21">
    <location>
        <begin position="422"/>
        <end position="451"/>
    </location>
</feature>
<evidence type="ECO:0000256" key="14">
    <source>
        <dbReference type="ARBA" id="ARBA00023221"/>
    </source>
</evidence>
<organism evidence="22 23">
    <name type="scientific">Dioszegia hungarica</name>
    <dbReference type="NCBI Taxonomy" id="4972"/>
    <lineage>
        <taxon>Eukaryota</taxon>
        <taxon>Fungi</taxon>
        <taxon>Dikarya</taxon>
        <taxon>Basidiomycota</taxon>
        <taxon>Agaricomycotina</taxon>
        <taxon>Tremellomycetes</taxon>
        <taxon>Tremellales</taxon>
        <taxon>Bulleribasidiaceae</taxon>
        <taxon>Dioszegia</taxon>
    </lineage>
</organism>
<evidence type="ECO:0000256" key="19">
    <source>
        <dbReference type="ARBA" id="ARBA00083315"/>
    </source>
</evidence>
<comment type="catalytic activity">
    <reaction evidence="15">
        <text>4,4-dimethyl-5alpha-cholesta-8,24-dien-3beta-ol + NADP(+) = 4,4-dimethyl-5alpha-cholesta-8,14,24-trien-3beta-ol + NADPH + H(+)</text>
        <dbReference type="Rhea" id="RHEA:18561"/>
        <dbReference type="ChEBI" id="CHEBI:15378"/>
        <dbReference type="ChEBI" id="CHEBI:17813"/>
        <dbReference type="ChEBI" id="CHEBI:18364"/>
        <dbReference type="ChEBI" id="CHEBI:57783"/>
        <dbReference type="ChEBI" id="CHEBI:58349"/>
        <dbReference type="EC" id="1.3.1.70"/>
    </reaction>
    <physiologicalReaction direction="right-to-left" evidence="15">
        <dbReference type="Rhea" id="RHEA:18563"/>
    </physiologicalReaction>
</comment>
<keyword evidence="10" id="KW-0756">Sterol biosynthesis</keyword>
<sequence length="503" mass="56604">MASVHPAAIGSSGSSSSAHPASKPNGNPDEITTTTIKATAHLTLPAHPVPLTYDQLNPKSIPNEFYGPWGMTVVLFSTPLVAYSLFYLCNETTGCMPSSPRAWRLLGDLLGDWPATNGQFFEASAKPAAVYFGFFAYLVACWVFIPVEKTEGTLIRDGTRKAYKLNGLHTLFLTLGLTLGLLLRPGGIEMMTWPYDHWVPLLTISLVFAVAQAAYFHAQSYWSGELLAARGNSGNLIYDYFLGRPLNPTLPGLPNWDVKTFIEVRPGIIGWLLLNISCACEQYVRLGRVTDSMVLVLLFEGYYCFDSLWNESNILNQMDITTDGYGFMLAFGNLVWVPFTFGLQARYLAFHPVDLGLTKSALITAFVGLGIWMFRGSNSEKDHFRNGRNPKNLTYMETKRGTKLLTSGWWGWSRHPNYLGDWIMALGWSLPTGFTTPITYFYIAYFVVLLLHRQHRDDHACKEKYGDDWDEYCRRVPYKIIKYIVSFAVLVTGQDELSWQKLT</sequence>
<evidence type="ECO:0000256" key="5">
    <source>
        <dbReference type="ARBA" id="ARBA00022692"/>
    </source>
</evidence>
<feature type="transmembrane region" description="Helical" evidence="21">
    <location>
        <begin position="325"/>
        <end position="343"/>
    </location>
</feature>
<dbReference type="GO" id="GO:0005789">
    <property type="term" value="C:endoplasmic reticulum membrane"/>
    <property type="evidence" value="ECO:0007669"/>
    <property type="project" value="TreeGrafter"/>
</dbReference>
<keyword evidence="23" id="KW-1185">Reference proteome</keyword>
<evidence type="ECO:0000313" key="23">
    <source>
        <dbReference type="Proteomes" id="UP001164286"/>
    </source>
</evidence>
<evidence type="ECO:0000256" key="12">
    <source>
        <dbReference type="ARBA" id="ARBA00023136"/>
    </source>
</evidence>
<dbReference type="Gene3D" id="1.20.120.1630">
    <property type="match status" value="1"/>
</dbReference>
<evidence type="ECO:0000256" key="13">
    <source>
        <dbReference type="ARBA" id="ARBA00023166"/>
    </source>
</evidence>
<dbReference type="GeneID" id="77725283"/>
<evidence type="ECO:0000256" key="21">
    <source>
        <dbReference type="SAM" id="Phobius"/>
    </source>
</evidence>
<dbReference type="InterPro" id="IPR001171">
    <property type="entry name" value="ERG24_DHCR-like"/>
</dbReference>
<keyword evidence="12 21" id="KW-0472">Membrane</keyword>
<evidence type="ECO:0000256" key="9">
    <source>
        <dbReference type="ARBA" id="ARBA00023002"/>
    </source>
</evidence>
<evidence type="ECO:0000256" key="1">
    <source>
        <dbReference type="ARBA" id="ARBA00004141"/>
    </source>
</evidence>
<comment type="subcellular location">
    <subcellularLocation>
        <location evidence="1">Membrane</location>
        <topology evidence="1">Multi-pass membrane protein</topology>
    </subcellularLocation>
</comment>
<evidence type="ECO:0000256" key="20">
    <source>
        <dbReference type="SAM" id="MobiDB-lite"/>
    </source>
</evidence>
<feature type="transmembrane region" description="Helical" evidence="21">
    <location>
        <begin position="355"/>
        <end position="374"/>
    </location>
</feature>
<comment type="similarity">
    <text evidence="2">Belongs to the ERG4/ERG24 family.</text>
</comment>
<dbReference type="EMBL" id="JAKWFO010000001">
    <property type="protein sequence ID" value="KAI9639604.1"/>
    <property type="molecule type" value="Genomic_DNA"/>
</dbReference>
<comment type="caution">
    <text evidence="22">The sequence shown here is derived from an EMBL/GenBank/DDBJ whole genome shotgun (WGS) entry which is preliminary data.</text>
</comment>
<dbReference type="PANTHER" id="PTHR21257">
    <property type="entry name" value="DELTA(14)-STEROL REDUCTASE"/>
    <property type="match status" value="1"/>
</dbReference>
<keyword evidence="13" id="KW-1207">Sterol metabolism</keyword>
<evidence type="ECO:0000256" key="17">
    <source>
        <dbReference type="ARBA" id="ARBA00074394"/>
    </source>
</evidence>
<keyword evidence="8 21" id="KW-1133">Transmembrane helix</keyword>
<dbReference type="AlphaFoldDB" id="A0AA38HHI1"/>
<keyword evidence="11" id="KW-0443">Lipid metabolism</keyword>
<keyword evidence="6" id="KW-0521">NADP</keyword>
<evidence type="ECO:0000256" key="3">
    <source>
        <dbReference type="ARBA" id="ARBA00012413"/>
    </source>
</evidence>
<evidence type="ECO:0000313" key="22">
    <source>
        <dbReference type="EMBL" id="KAI9639604.1"/>
    </source>
</evidence>
<comment type="pathway">
    <text evidence="16">Steroid biosynthesis; zymosterol biosynthesis; zymosterol from lanosterol: step 2/6.</text>
</comment>
<dbReference type="Pfam" id="PF01222">
    <property type="entry name" value="ERG4_ERG24"/>
    <property type="match status" value="1"/>
</dbReference>
<feature type="region of interest" description="Disordered" evidence="20">
    <location>
        <begin position="1"/>
        <end position="31"/>
    </location>
</feature>
<evidence type="ECO:0000256" key="18">
    <source>
        <dbReference type="ARBA" id="ARBA00077841"/>
    </source>
</evidence>
<dbReference type="GO" id="GO:0006696">
    <property type="term" value="P:ergosterol biosynthetic process"/>
    <property type="evidence" value="ECO:0007669"/>
    <property type="project" value="TreeGrafter"/>
</dbReference>
<evidence type="ECO:0000256" key="11">
    <source>
        <dbReference type="ARBA" id="ARBA00023098"/>
    </source>
</evidence>
<reference evidence="22" key="1">
    <citation type="journal article" date="2022" name="G3 (Bethesda)">
        <title>High quality genome of the basidiomycete yeast Dioszegia hungarica PDD-24b-2 isolated from cloud water.</title>
        <authorList>
            <person name="Jarrige D."/>
            <person name="Haridas S."/>
            <person name="Bleykasten-Grosshans C."/>
            <person name="Joly M."/>
            <person name="Nadalig T."/>
            <person name="Sancelme M."/>
            <person name="Vuilleumier S."/>
            <person name="Grigoriev I.V."/>
            <person name="Amato P."/>
            <person name="Bringel F."/>
        </authorList>
    </citation>
    <scope>NUCLEOTIDE SEQUENCE</scope>
    <source>
        <strain evidence="22">PDD-24b-2</strain>
    </source>
</reference>
<feature type="transmembrane region" description="Helical" evidence="21">
    <location>
        <begin position="167"/>
        <end position="186"/>
    </location>
</feature>
<gene>
    <name evidence="22" type="ORF">MKK02DRAFT_19363</name>
</gene>
<keyword evidence="14" id="KW-0753">Steroid metabolism</keyword>
<keyword evidence="7" id="KW-0752">Steroid biosynthesis</keyword>
<dbReference type="RefSeq" id="XP_052949381.1">
    <property type="nucleotide sequence ID" value="XM_053086082.1"/>
</dbReference>
<evidence type="ECO:0000256" key="8">
    <source>
        <dbReference type="ARBA" id="ARBA00022989"/>
    </source>
</evidence>
<proteinExistence type="inferred from homology"/>
<name>A0AA38HHI1_9TREE</name>
<dbReference type="PANTHER" id="PTHR21257:SF52">
    <property type="entry name" value="DELTA(14)-STEROL REDUCTASE TM7SF2"/>
    <property type="match status" value="1"/>
</dbReference>
<feature type="transmembrane region" description="Helical" evidence="21">
    <location>
        <begin position="198"/>
        <end position="218"/>
    </location>
</feature>
<evidence type="ECO:0000256" key="16">
    <source>
        <dbReference type="ARBA" id="ARBA00060638"/>
    </source>
</evidence>
<keyword evidence="5 21" id="KW-0812">Transmembrane</keyword>
<dbReference type="GO" id="GO:0050613">
    <property type="term" value="F:Delta14-sterol reductase activity"/>
    <property type="evidence" value="ECO:0007669"/>
    <property type="project" value="UniProtKB-EC"/>
</dbReference>
<evidence type="ECO:0000256" key="4">
    <source>
        <dbReference type="ARBA" id="ARBA00022516"/>
    </source>
</evidence>